<dbReference type="SMART" id="SM00382">
    <property type="entry name" value="AAA"/>
    <property type="match status" value="1"/>
</dbReference>
<name>A0A1Y1YB07_9FUNG</name>
<comment type="subcellular location">
    <subcellularLocation>
        <location evidence="1">Membrane</location>
        <topology evidence="1">Multi-pass membrane protein</topology>
    </subcellularLocation>
</comment>
<evidence type="ECO:0000313" key="12">
    <source>
        <dbReference type="EMBL" id="ORX95221.1"/>
    </source>
</evidence>
<comment type="similarity">
    <text evidence="2">Belongs to the ABC transporter superfamily. ABCA family.</text>
</comment>
<dbReference type="OrthoDB" id="8061355at2759"/>
<dbReference type="Pfam" id="PF00005">
    <property type="entry name" value="ABC_tran"/>
    <property type="match status" value="1"/>
</dbReference>
<evidence type="ECO:0000313" key="13">
    <source>
        <dbReference type="Proteomes" id="UP000193498"/>
    </source>
</evidence>
<evidence type="ECO:0000256" key="7">
    <source>
        <dbReference type="ARBA" id="ARBA00022840"/>
    </source>
</evidence>
<dbReference type="Pfam" id="PF12698">
    <property type="entry name" value="ABC2_membrane_3"/>
    <property type="match status" value="1"/>
</dbReference>
<dbReference type="InterPro" id="IPR003439">
    <property type="entry name" value="ABC_transporter-like_ATP-bd"/>
</dbReference>
<feature type="transmembrane region" description="Helical" evidence="10">
    <location>
        <begin position="35"/>
        <end position="61"/>
    </location>
</feature>
<keyword evidence="8 10" id="KW-1133">Transmembrane helix</keyword>
<sequence>LALSFTLLFYVTNMVREREHGQKQLLAMAGLESRAYYLAAFIRDYLIYLLPTSVFLIMMKARSTPMFVESSPVGYVLLLFLAGPPSILLGYLLSFAFSKSQSVALAIGFILLMIIFVPFVIIHYVFSDRIDLSTIGALSFFLPTFALQRGLTELALGWSKGFPYSASMVFNIRNPILPTLLALVASTAFYGILVTCLEYTVSARVSPLKSTRRLYNRKRHVSTDGPETKVDIKSDYSDEEVINEKRRILENREDTDAMRIQGLTKEFLVPYSNRRRLVIDDLWLSLRRNECLGYLGPNGAGKTTTIKMLIGAVSPTSGNATVEGHPIVPYSAELRQLVGVCQQFDILFSELTGREHLRLFARLRGAANIEEAVETTINDMRLQEVADQKSKGYSGGNKRRLSIGMAAIGHPKVVFLDEPTTGVDVHIRQSIWNAIRELKKKTSVVLITHSMEEADALCDRIGLTVNGQLAALGTPQRLKNVYGRGYKINVRTATTDTVESVIQQIFQRFTMKYEQIKLIRRLGCNLEFEVEGSTVGKIFQVLQELRSPLNIIDHAVAQTTLAQVFVEFAKQQRLDL</sequence>
<dbReference type="Gene3D" id="3.40.50.300">
    <property type="entry name" value="P-loop containing nucleotide triphosphate hydrolases"/>
    <property type="match status" value="1"/>
</dbReference>
<keyword evidence="4 10" id="KW-0812">Transmembrane</keyword>
<dbReference type="GO" id="GO:0140359">
    <property type="term" value="F:ABC-type transporter activity"/>
    <property type="evidence" value="ECO:0007669"/>
    <property type="project" value="InterPro"/>
</dbReference>
<keyword evidence="9 10" id="KW-0472">Membrane</keyword>
<dbReference type="CDD" id="cd03263">
    <property type="entry name" value="ABC_subfamily_A"/>
    <property type="match status" value="1"/>
</dbReference>
<evidence type="ECO:0000256" key="9">
    <source>
        <dbReference type="ARBA" id="ARBA00023136"/>
    </source>
</evidence>
<accession>A0A1Y1YB07</accession>
<dbReference type="STRING" id="1314790.A0A1Y1YB07"/>
<feature type="non-terminal residue" evidence="12">
    <location>
        <position position="1"/>
    </location>
</feature>
<feature type="transmembrane region" description="Helical" evidence="10">
    <location>
        <begin position="103"/>
        <end position="126"/>
    </location>
</feature>
<dbReference type="GO" id="GO:0005319">
    <property type="term" value="F:lipid transporter activity"/>
    <property type="evidence" value="ECO:0007669"/>
    <property type="project" value="TreeGrafter"/>
</dbReference>
<dbReference type="PANTHER" id="PTHR19229:SF36">
    <property type="entry name" value="ATP-BINDING CASSETTE SUB-FAMILY A MEMBER 2"/>
    <property type="match status" value="1"/>
</dbReference>
<dbReference type="InterPro" id="IPR013525">
    <property type="entry name" value="ABC2_TM"/>
</dbReference>
<dbReference type="GO" id="GO:0005524">
    <property type="term" value="F:ATP binding"/>
    <property type="evidence" value="ECO:0007669"/>
    <property type="project" value="UniProtKB-KW"/>
</dbReference>
<evidence type="ECO:0000256" key="3">
    <source>
        <dbReference type="ARBA" id="ARBA00022448"/>
    </source>
</evidence>
<keyword evidence="7" id="KW-0067">ATP-binding</keyword>
<dbReference type="PANTHER" id="PTHR19229">
    <property type="entry name" value="ATP-BINDING CASSETTE TRANSPORTER SUBFAMILY A ABCA"/>
    <property type="match status" value="1"/>
</dbReference>
<keyword evidence="13" id="KW-1185">Reference proteome</keyword>
<evidence type="ECO:0000256" key="8">
    <source>
        <dbReference type="ARBA" id="ARBA00022989"/>
    </source>
</evidence>
<keyword evidence="6" id="KW-0547">Nucleotide-binding</keyword>
<dbReference type="SUPFAM" id="SSF52540">
    <property type="entry name" value="P-loop containing nucleoside triphosphate hydrolases"/>
    <property type="match status" value="1"/>
</dbReference>
<comment type="caution">
    <text evidence="12">The sequence shown here is derived from an EMBL/GenBank/DDBJ whole genome shotgun (WGS) entry which is preliminary data.</text>
</comment>
<evidence type="ECO:0000259" key="11">
    <source>
        <dbReference type="PROSITE" id="PS50893"/>
    </source>
</evidence>
<dbReference type="FunFam" id="3.40.50.300:FF:000335">
    <property type="entry name" value="ATP binding cassette subfamily A member 5"/>
    <property type="match status" value="1"/>
</dbReference>
<evidence type="ECO:0000256" key="1">
    <source>
        <dbReference type="ARBA" id="ARBA00004141"/>
    </source>
</evidence>
<evidence type="ECO:0000256" key="6">
    <source>
        <dbReference type="ARBA" id="ARBA00022741"/>
    </source>
</evidence>
<dbReference type="GO" id="GO:0016887">
    <property type="term" value="F:ATP hydrolysis activity"/>
    <property type="evidence" value="ECO:0007669"/>
    <property type="project" value="InterPro"/>
</dbReference>
<dbReference type="InterPro" id="IPR027417">
    <property type="entry name" value="P-loop_NTPase"/>
</dbReference>
<dbReference type="InterPro" id="IPR017871">
    <property type="entry name" value="ABC_transporter-like_CS"/>
</dbReference>
<feature type="domain" description="ABC transporter" evidence="11">
    <location>
        <begin position="258"/>
        <end position="491"/>
    </location>
</feature>
<protein>
    <submittedName>
        <fullName evidence="12">p-loop containing nucleoside triphosphate hydrolase protein</fullName>
    </submittedName>
</protein>
<gene>
    <name evidence="12" type="ORF">K493DRAFT_219621</name>
</gene>
<dbReference type="InterPro" id="IPR003593">
    <property type="entry name" value="AAA+_ATPase"/>
</dbReference>
<dbReference type="PROSITE" id="PS50893">
    <property type="entry name" value="ABC_TRANSPORTER_2"/>
    <property type="match status" value="1"/>
</dbReference>
<keyword evidence="5" id="KW-0677">Repeat</keyword>
<dbReference type="InterPro" id="IPR026082">
    <property type="entry name" value="ABCA"/>
</dbReference>
<evidence type="ECO:0000256" key="2">
    <source>
        <dbReference type="ARBA" id="ARBA00008869"/>
    </source>
</evidence>
<evidence type="ECO:0000256" key="5">
    <source>
        <dbReference type="ARBA" id="ARBA00022737"/>
    </source>
</evidence>
<feature type="transmembrane region" description="Helical" evidence="10">
    <location>
        <begin position="73"/>
        <end position="97"/>
    </location>
</feature>
<keyword evidence="12" id="KW-0378">Hydrolase</keyword>
<dbReference type="AlphaFoldDB" id="A0A1Y1YB07"/>
<reference evidence="12 13" key="1">
    <citation type="submission" date="2016-07" db="EMBL/GenBank/DDBJ databases">
        <title>Pervasive Adenine N6-methylation of Active Genes in Fungi.</title>
        <authorList>
            <consortium name="DOE Joint Genome Institute"/>
            <person name="Mondo S.J."/>
            <person name="Dannebaum R.O."/>
            <person name="Kuo R.C."/>
            <person name="Labutti K."/>
            <person name="Haridas S."/>
            <person name="Kuo A."/>
            <person name="Salamov A."/>
            <person name="Ahrendt S.R."/>
            <person name="Lipzen A."/>
            <person name="Sullivan W."/>
            <person name="Andreopoulos W.B."/>
            <person name="Clum A."/>
            <person name="Lindquist E."/>
            <person name="Daum C."/>
            <person name="Ramamoorthy G.K."/>
            <person name="Gryganskyi A."/>
            <person name="Culley D."/>
            <person name="Magnuson J.K."/>
            <person name="James T.Y."/>
            <person name="O'Malley M.A."/>
            <person name="Stajich J.E."/>
            <person name="Spatafora J.W."/>
            <person name="Visel A."/>
            <person name="Grigoriev I.V."/>
        </authorList>
    </citation>
    <scope>NUCLEOTIDE SEQUENCE [LARGE SCALE GENOMIC DNA]</scope>
    <source>
        <strain evidence="12 13">CBS 931.73</strain>
    </source>
</reference>
<dbReference type="Proteomes" id="UP000193498">
    <property type="component" value="Unassembled WGS sequence"/>
</dbReference>
<dbReference type="PROSITE" id="PS00211">
    <property type="entry name" value="ABC_TRANSPORTER_1"/>
    <property type="match status" value="1"/>
</dbReference>
<proteinExistence type="inferred from homology"/>
<dbReference type="GO" id="GO:0016020">
    <property type="term" value="C:membrane"/>
    <property type="evidence" value="ECO:0007669"/>
    <property type="project" value="UniProtKB-SubCell"/>
</dbReference>
<dbReference type="InParanoid" id="A0A1Y1YB07"/>
<organism evidence="12 13">
    <name type="scientific">Basidiobolus meristosporus CBS 931.73</name>
    <dbReference type="NCBI Taxonomy" id="1314790"/>
    <lineage>
        <taxon>Eukaryota</taxon>
        <taxon>Fungi</taxon>
        <taxon>Fungi incertae sedis</taxon>
        <taxon>Zoopagomycota</taxon>
        <taxon>Entomophthoromycotina</taxon>
        <taxon>Basidiobolomycetes</taxon>
        <taxon>Basidiobolales</taxon>
        <taxon>Basidiobolaceae</taxon>
        <taxon>Basidiobolus</taxon>
    </lineage>
</organism>
<feature type="transmembrane region" description="Helical" evidence="10">
    <location>
        <begin position="179"/>
        <end position="201"/>
    </location>
</feature>
<evidence type="ECO:0000256" key="4">
    <source>
        <dbReference type="ARBA" id="ARBA00022692"/>
    </source>
</evidence>
<evidence type="ECO:0000256" key="10">
    <source>
        <dbReference type="SAM" id="Phobius"/>
    </source>
</evidence>
<dbReference type="EMBL" id="MCFE01000182">
    <property type="protein sequence ID" value="ORX95221.1"/>
    <property type="molecule type" value="Genomic_DNA"/>
</dbReference>
<keyword evidence="3" id="KW-0813">Transport</keyword>